<name>A0ACC0VL57_9STRA</name>
<protein>
    <submittedName>
        <fullName evidence="1">Uncharacterized protein</fullName>
    </submittedName>
</protein>
<sequence>MEQRATSATVVESMPSPASRIARQEPPVLVFYSSRSNVEHVTRQSRSEQVHVAPLNDGQYQDYRNASFEQVTSMS</sequence>
<gene>
    <name evidence="1" type="ORF">PsorP6_003660</name>
</gene>
<dbReference type="Proteomes" id="UP001163321">
    <property type="component" value="Chromosome 8"/>
</dbReference>
<proteinExistence type="predicted"/>
<organism evidence="1 2">
    <name type="scientific">Peronosclerospora sorghi</name>
    <dbReference type="NCBI Taxonomy" id="230839"/>
    <lineage>
        <taxon>Eukaryota</taxon>
        <taxon>Sar</taxon>
        <taxon>Stramenopiles</taxon>
        <taxon>Oomycota</taxon>
        <taxon>Peronosporomycetes</taxon>
        <taxon>Peronosporales</taxon>
        <taxon>Peronosporaceae</taxon>
        <taxon>Peronosclerospora</taxon>
    </lineage>
</organism>
<reference evidence="1 2" key="1">
    <citation type="journal article" date="2022" name="bioRxiv">
        <title>The genome of the oomycete Peronosclerospora sorghi, a cosmopolitan pathogen of maize and sorghum, is inflated with dispersed pseudogenes.</title>
        <authorList>
            <person name="Fletcher K."/>
            <person name="Martin F."/>
            <person name="Isakeit T."/>
            <person name="Cavanaugh K."/>
            <person name="Magill C."/>
            <person name="Michelmore R."/>
        </authorList>
    </citation>
    <scope>NUCLEOTIDE SEQUENCE [LARGE SCALE GENOMIC DNA]</scope>
    <source>
        <strain evidence="1">P6</strain>
    </source>
</reference>
<dbReference type="EMBL" id="CM047587">
    <property type="protein sequence ID" value="KAI9907240.1"/>
    <property type="molecule type" value="Genomic_DNA"/>
</dbReference>
<keyword evidence="2" id="KW-1185">Reference proteome</keyword>
<comment type="caution">
    <text evidence="1">The sequence shown here is derived from an EMBL/GenBank/DDBJ whole genome shotgun (WGS) entry which is preliminary data.</text>
</comment>
<evidence type="ECO:0000313" key="1">
    <source>
        <dbReference type="EMBL" id="KAI9907240.1"/>
    </source>
</evidence>
<evidence type="ECO:0000313" key="2">
    <source>
        <dbReference type="Proteomes" id="UP001163321"/>
    </source>
</evidence>
<accession>A0ACC0VL57</accession>